<dbReference type="PANTHER" id="PTHR46517:SF1">
    <property type="entry name" value="FRUCTOSE-2,6-BISPHOSPHATASE TIGAR"/>
    <property type="match status" value="1"/>
</dbReference>
<feature type="binding site" evidence="3">
    <location>
        <begin position="7"/>
        <end position="14"/>
    </location>
    <ligand>
        <name>substrate</name>
    </ligand>
</feature>
<dbReference type="OrthoDB" id="4131070at2"/>
<sequence length="220" mass="25564">MQIYLIRHGQTYFNKYGKMQGWSDTPLTIEGEKAAETAGKRLANEKFERVFSSDLRRTVETAKIILKYSKYNANTLIEPMKEFRETFFGEFEGNYDTEVYSRLAKKLNIAENELFERLSFVDISNELQKMEPSKDMESHIVCEKRIFAGLDIVTSKIENHNSSRVLIVTHGNVIRNIVNKITPNINVKKEINNSGITIIEYAEKKYKLTQFNDMEVNNDN</sequence>
<dbReference type="GO" id="GO:0004331">
    <property type="term" value="F:fructose-2,6-bisphosphate 2-phosphatase activity"/>
    <property type="evidence" value="ECO:0007669"/>
    <property type="project" value="TreeGrafter"/>
</dbReference>
<feature type="site" description="Transition state stabilizer" evidence="4">
    <location>
        <position position="170"/>
    </location>
</feature>
<evidence type="ECO:0000256" key="1">
    <source>
        <dbReference type="ARBA" id="ARBA00022801"/>
    </source>
</evidence>
<evidence type="ECO:0008006" key="7">
    <source>
        <dbReference type="Google" id="ProtNLM"/>
    </source>
</evidence>
<dbReference type="InterPro" id="IPR013078">
    <property type="entry name" value="His_Pase_superF_clade-1"/>
</dbReference>
<keyword evidence="6" id="KW-1185">Reference proteome</keyword>
<protein>
    <recommendedName>
        <fullName evidence="7">Histidine phosphatase family protein</fullName>
    </recommendedName>
</protein>
<dbReference type="AlphaFoldDB" id="A0A430ARA1"/>
<evidence type="ECO:0000313" key="6">
    <source>
        <dbReference type="Proteomes" id="UP000287605"/>
    </source>
</evidence>
<gene>
    <name evidence="5" type="ORF">CBF29_09440</name>
</gene>
<dbReference type="SMART" id="SM00855">
    <property type="entry name" value="PGAM"/>
    <property type="match status" value="1"/>
</dbReference>
<dbReference type="Gene3D" id="3.40.50.1240">
    <property type="entry name" value="Phosphoglycerate mutase-like"/>
    <property type="match status" value="1"/>
</dbReference>
<keyword evidence="1" id="KW-0378">Hydrolase</keyword>
<organism evidence="5 6">
    <name type="scientific">Vagococcus elongatus</name>
    <dbReference type="NCBI Taxonomy" id="180344"/>
    <lineage>
        <taxon>Bacteria</taxon>
        <taxon>Bacillati</taxon>
        <taxon>Bacillota</taxon>
        <taxon>Bacilli</taxon>
        <taxon>Lactobacillales</taxon>
        <taxon>Enterococcaceae</taxon>
        <taxon>Vagococcus</taxon>
    </lineage>
</organism>
<dbReference type="EMBL" id="NGKA01000014">
    <property type="protein sequence ID" value="RSU10507.1"/>
    <property type="molecule type" value="Genomic_DNA"/>
</dbReference>
<accession>A0A430ARA1</accession>
<dbReference type="InterPro" id="IPR029033">
    <property type="entry name" value="His_PPase_superfam"/>
</dbReference>
<dbReference type="GO" id="GO:0045820">
    <property type="term" value="P:negative regulation of glycolytic process"/>
    <property type="evidence" value="ECO:0007669"/>
    <property type="project" value="TreeGrafter"/>
</dbReference>
<dbReference type="GO" id="GO:0043456">
    <property type="term" value="P:regulation of pentose-phosphate shunt"/>
    <property type="evidence" value="ECO:0007669"/>
    <property type="project" value="TreeGrafter"/>
</dbReference>
<evidence type="ECO:0000256" key="4">
    <source>
        <dbReference type="PIRSR" id="PIRSR613078-3"/>
    </source>
</evidence>
<feature type="binding site" evidence="3">
    <location>
        <position position="57"/>
    </location>
    <ligand>
        <name>substrate</name>
    </ligand>
</feature>
<feature type="active site" description="Proton donor/acceptor" evidence="2">
    <location>
        <position position="85"/>
    </location>
</feature>
<evidence type="ECO:0000256" key="3">
    <source>
        <dbReference type="PIRSR" id="PIRSR613078-2"/>
    </source>
</evidence>
<dbReference type="InterPro" id="IPR051695">
    <property type="entry name" value="Phosphoglycerate_Mutase"/>
</dbReference>
<dbReference type="Proteomes" id="UP000287605">
    <property type="component" value="Unassembled WGS sequence"/>
</dbReference>
<comment type="caution">
    <text evidence="5">The sequence shown here is derived from an EMBL/GenBank/DDBJ whole genome shotgun (WGS) entry which is preliminary data.</text>
</comment>
<dbReference type="CDD" id="cd07067">
    <property type="entry name" value="HP_PGM_like"/>
    <property type="match status" value="1"/>
</dbReference>
<reference evidence="5 6" key="1">
    <citation type="submission" date="2017-05" db="EMBL/GenBank/DDBJ databases">
        <title>Vagococcus spp. assemblies.</title>
        <authorList>
            <person name="Gulvik C.A."/>
        </authorList>
    </citation>
    <scope>NUCLEOTIDE SEQUENCE [LARGE SCALE GENOMIC DNA]</scope>
    <source>
        <strain evidence="5 6">CCUG 51432</strain>
    </source>
</reference>
<dbReference type="SUPFAM" id="SSF53254">
    <property type="entry name" value="Phosphoglycerate mutase-like"/>
    <property type="match status" value="1"/>
</dbReference>
<dbReference type="Pfam" id="PF00300">
    <property type="entry name" value="His_Phos_1"/>
    <property type="match status" value="1"/>
</dbReference>
<dbReference type="PANTHER" id="PTHR46517">
    <property type="entry name" value="FRUCTOSE-2,6-BISPHOSPHATASE TIGAR"/>
    <property type="match status" value="1"/>
</dbReference>
<evidence type="ECO:0000313" key="5">
    <source>
        <dbReference type="EMBL" id="RSU10507.1"/>
    </source>
</evidence>
<feature type="active site" description="Tele-phosphohistidine intermediate" evidence="2">
    <location>
        <position position="8"/>
    </location>
</feature>
<dbReference type="RefSeq" id="WP_126809484.1">
    <property type="nucleotide sequence ID" value="NZ_NGKA01000014.1"/>
</dbReference>
<dbReference type="GO" id="GO:0005829">
    <property type="term" value="C:cytosol"/>
    <property type="evidence" value="ECO:0007669"/>
    <property type="project" value="TreeGrafter"/>
</dbReference>
<evidence type="ECO:0000256" key="2">
    <source>
        <dbReference type="PIRSR" id="PIRSR613078-1"/>
    </source>
</evidence>
<feature type="binding site" evidence="3">
    <location>
        <begin position="171"/>
        <end position="172"/>
    </location>
    <ligand>
        <name>substrate</name>
    </ligand>
</feature>
<proteinExistence type="predicted"/>
<name>A0A430ARA1_9ENTE</name>